<reference evidence="3" key="1">
    <citation type="submission" date="2018-01" db="EMBL/GenBank/DDBJ databases">
        <authorList>
            <person name="Mao J.F."/>
        </authorList>
    </citation>
    <scope>NUCLEOTIDE SEQUENCE</scope>
    <source>
        <strain evidence="3">Huo1</strain>
        <tissue evidence="3">Leaf</tissue>
    </source>
</reference>
<name>A0A8X8WX57_SALSN</name>
<dbReference type="InterPro" id="IPR008889">
    <property type="entry name" value="VQ"/>
</dbReference>
<evidence type="ECO:0000313" key="4">
    <source>
        <dbReference type="Proteomes" id="UP000298416"/>
    </source>
</evidence>
<keyword evidence="4" id="KW-1185">Reference proteome</keyword>
<feature type="compositionally biased region" description="Low complexity" evidence="1">
    <location>
        <begin position="1"/>
        <end position="15"/>
    </location>
</feature>
<feature type="compositionally biased region" description="Pro residues" evidence="1">
    <location>
        <begin position="82"/>
        <end position="92"/>
    </location>
</feature>
<evidence type="ECO:0000313" key="3">
    <source>
        <dbReference type="EMBL" id="KAG6402457.1"/>
    </source>
</evidence>
<evidence type="ECO:0000259" key="2">
    <source>
        <dbReference type="Pfam" id="PF05678"/>
    </source>
</evidence>
<feature type="region of interest" description="Disordered" evidence="1">
    <location>
        <begin position="1"/>
        <end position="30"/>
    </location>
</feature>
<organism evidence="3">
    <name type="scientific">Salvia splendens</name>
    <name type="common">Scarlet sage</name>
    <dbReference type="NCBI Taxonomy" id="180675"/>
    <lineage>
        <taxon>Eukaryota</taxon>
        <taxon>Viridiplantae</taxon>
        <taxon>Streptophyta</taxon>
        <taxon>Embryophyta</taxon>
        <taxon>Tracheophyta</taxon>
        <taxon>Spermatophyta</taxon>
        <taxon>Magnoliopsida</taxon>
        <taxon>eudicotyledons</taxon>
        <taxon>Gunneridae</taxon>
        <taxon>Pentapetalae</taxon>
        <taxon>asterids</taxon>
        <taxon>lamiids</taxon>
        <taxon>Lamiales</taxon>
        <taxon>Lamiaceae</taxon>
        <taxon>Nepetoideae</taxon>
        <taxon>Mentheae</taxon>
        <taxon>Salviinae</taxon>
        <taxon>Salvia</taxon>
        <taxon>Salvia subgen. Calosphace</taxon>
        <taxon>core Calosphace</taxon>
    </lineage>
</organism>
<dbReference type="AlphaFoldDB" id="A0A8X8WX57"/>
<dbReference type="PANTHER" id="PTHR33179:SF4">
    <property type="entry name" value="VQ MOTIF-CONTAINING PROTEIN"/>
    <property type="match status" value="1"/>
</dbReference>
<dbReference type="Pfam" id="PF05678">
    <property type="entry name" value="VQ"/>
    <property type="match status" value="1"/>
</dbReference>
<accession>A0A8X8WX57</accession>
<dbReference type="Proteomes" id="UP000298416">
    <property type="component" value="Unassembled WGS sequence"/>
</dbReference>
<feature type="compositionally biased region" description="Polar residues" evidence="1">
    <location>
        <begin position="21"/>
        <end position="30"/>
    </location>
</feature>
<comment type="caution">
    <text evidence="3">The sequence shown here is derived from an EMBL/GenBank/DDBJ whole genome shotgun (WGS) entry which is preliminary data.</text>
</comment>
<feature type="domain" description="VQ" evidence="2">
    <location>
        <begin position="108"/>
        <end position="135"/>
    </location>
</feature>
<dbReference type="InterPro" id="IPR039609">
    <property type="entry name" value="VQ_15/22"/>
</dbReference>
<feature type="region of interest" description="Disordered" evidence="1">
    <location>
        <begin position="73"/>
        <end position="112"/>
    </location>
</feature>
<proteinExistence type="predicted"/>
<dbReference type="EMBL" id="PNBA02000013">
    <property type="protein sequence ID" value="KAG6402457.1"/>
    <property type="molecule type" value="Genomic_DNA"/>
</dbReference>
<sequence>MDSGNSGSMQSSSGGDDQEFDSTSSFPHNFASISAPQFLSHQTPNFFDSNLPQSLDHASDGDLIWSRGVRSDNQAFSSLGSSPPPNPTPATPPQQQRNPKKRTRASRRAPTTVLTTDTNNFRQMVQEFTGVPAAPFSGGSPYSRRMDLFSALRSAANLDGIGPIYPLRPAANKILSPFSSAAAPPSQLLNSTMIDSIAPTTTITNASSASKSSINPNDFQLYQQNPHMNFSNLSGFGASASASAAAQHGDRSRWKRGETVRNNESVHEFDGNNNNINSGESLNYNLNGAEKGMENAASSIAEGTVASWICSSE</sequence>
<gene>
    <name evidence="3" type="ORF">SASPL_134651</name>
</gene>
<reference evidence="3" key="2">
    <citation type="submission" date="2020-08" db="EMBL/GenBank/DDBJ databases">
        <title>Plant Genome Project.</title>
        <authorList>
            <person name="Zhang R.-G."/>
        </authorList>
    </citation>
    <scope>NUCLEOTIDE SEQUENCE</scope>
    <source>
        <strain evidence="3">Huo1</strain>
        <tissue evidence="3">Leaf</tissue>
    </source>
</reference>
<evidence type="ECO:0000256" key="1">
    <source>
        <dbReference type="SAM" id="MobiDB-lite"/>
    </source>
</evidence>
<protein>
    <recommendedName>
        <fullName evidence="2">VQ domain-containing protein</fullName>
    </recommendedName>
</protein>
<feature type="compositionally biased region" description="Basic residues" evidence="1">
    <location>
        <begin position="98"/>
        <end position="107"/>
    </location>
</feature>
<dbReference type="PANTHER" id="PTHR33179">
    <property type="entry name" value="VQ MOTIF-CONTAINING PROTEIN"/>
    <property type="match status" value="1"/>
</dbReference>